<gene>
    <name evidence="1" type="ORF">HDG40_005617</name>
</gene>
<sequence>MNKNIAAYCGYIGLISLVGYRLDTTLLSGRWRARRTQCGMRRTARHSVLERLKGRADDATRQNAKI</sequence>
<dbReference type="EMBL" id="JACHDD010000009">
    <property type="protein sequence ID" value="MBB5427438.1"/>
    <property type="molecule type" value="Genomic_DNA"/>
</dbReference>
<proteinExistence type="predicted"/>
<evidence type="ECO:0000313" key="1">
    <source>
        <dbReference type="EMBL" id="MBB5427438.1"/>
    </source>
</evidence>
<evidence type="ECO:0000313" key="2">
    <source>
        <dbReference type="Proteomes" id="UP000592780"/>
    </source>
</evidence>
<reference evidence="1 2" key="1">
    <citation type="submission" date="2020-08" db="EMBL/GenBank/DDBJ databases">
        <title>Genomic Encyclopedia of Type Strains, Phase IV (KMG-V): Genome sequencing to study the core and pangenomes of soil and plant-associated prokaryotes.</title>
        <authorList>
            <person name="Whitman W."/>
        </authorList>
    </citation>
    <scope>NUCLEOTIDE SEQUENCE [LARGE SCALE GENOMIC DNA]</scope>
    <source>
        <strain evidence="1 2">JPY158</strain>
    </source>
</reference>
<dbReference type="AlphaFoldDB" id="A0A7W8QBP5"/>
<organism evidence="1 2">
    <name type="scientific">Paraburkholderia atlantica</name>
    <dbReference type="NCBI Taxonomy" id="2654982"/>
    <lineage>
        <taxon>Bacteria</taxon>
        <taxon>Pseudomonadati</taxon>
        <taxon>Pseudomonadota</taxon>
        <taxon>Betaproteobacteria</taxon>
        <taxon>Burkholderiales</taxon>
        <taxon>Burkholderiaceae</taxon>
        <taxon>Paraburkholderia</taxon>
    </lineage>
</organism>
<keyword evidence="2" id="KW-1185">Reference proteome</keyword>
<dbReference type="OrthoDB" id="9110960at2"/>
<protein>
    <submittedName>
        <fullName evidence="1">Uncharacterized protein</fullName>
    </submittedName>
</protein>
<comment type="caution">
    <text evidence="1">The sequence shown here is derived from an EMBL/GenBank/DDBJ whole genome shotgun (WGS) entry which is preliminary data.</text>
</comment>
<name>A0A7W8QBP5_PARAM</name>
<dbReference type="Proteomes" id="UP000592780">
    <property type="component" value="Unassembled WGS sequence"/>
</dbReference>
<accession>A0A7W8QBP5</accession>
<dbReference type="RefSeq" id="WP_157646481.1">
    <property type="nucleotide sequence ID" value="NZ_JACHDD010000009.1"/>
</dbReference>